<dbReference type="Pfam" id="PF05175">
    <property type="entry name" value="MTS"/>
    <property type="match status" value="1"/>
</dbReference>
<feature type="binding site" evidence="5">
    <location>
        <position position="129"/>
    </location>
    <ligand>
        <name>S-adenosyl-L-methionine</name>
        <dbReference type="ChEBI" id="CHEBI:59789"/>
    </ligand>
</feature>
<dbReference type="EMBL" id="QVEU01000009">
    <property type="protein sequence ID" value="RGB74723.1"/>
    <property type="molecule type" value="Genomic_DNA"/>
</dbReference>
<proteinExistence type="inferred from homology"/>
<organism evidence="7 8">
    <name type="scientific">Anaerococcus nagyae</name>
    <dbReference type="NCBI Taxonomy" id="1755241"/>
    <lineage>
        <taxon>Bacteria</taxon>
        <taxon>Bacillati</taxon>
        <taxon>Bacillota</taxon>
        <taxon>Tissierellia</taxon>
        <taxon>Tissierellales</taxon>
        <taxon>Peptoniphilaceae</taxon>
        <taxon>Anaerococcus</taxon>
    </lineage>
</organism>
<dbReference type="PANTHER" id="PTHR18895">
    <property type="entry name" value="HEMK METHYLTRANSFERASE"/>
    <property type="match status" value="1"/>
</dbReference>
<dbReference type="InterPro" id="IPR050320">
    <property type="entry name" value="N5-glutamine_MTase"/>
</dbReference>
<keyword evidence="1 5" id="KW-0489">Methyltransferase</keyword>
<evidence type="ECO:0000256" key="3">
    <source>
        <dbReference type="ARBA" id="ARBA00022691"/>
    </source>
</evidence>
<feature type="binding site" evidence="5">
    <location>
        <position position="171"/>
    </location>
    <ligand>
        <name>S-adenosyl-L-methionine</name>
        <dbReference type="ChEBI" id="CHEBI:59789"/>
    </ligand>
</feature>
<evidence type="ECO:0000313" key="7">
    <source>
        <dbReference type="EMBL" id="RGB74723.1"/>
    </source>
</evidence>
<protein>
    <recommendedName>
        <fullName evidence="5">Release factor glutamine methyltransferase</fullName>
        <shortName evidence="5">RF MTase</shortName>
        <ecNumber evidence="5">2.1.1.297</ecNumber>
    </recommendedName>
    <alternativeName>
        <fullName evidence="5">N5-glutamine methyltransferase PrmC</fullName>
    </alternativeName>
    <alternativeName>
        <fullName evidence="5">Protein-(glutamine-N5) MTase PrmC</fullName>
    </alternativeName>
    <alternativeName>
        <fullName evidence="5">Protein-glutamine N-methyltransferase PrmC</fullName>
    </alternativeName>
</protein>
<dbReference type="GO" id="GO:0003676">
    <property type="term" value="F:nucleic acid binding"/>
    <property type="evidence" value="ECO:0007669"/>
    <property type="project" value="InterPro"/>
</dbReference>
<comment type="catalytic activity">
    <reaction evidence="4 5">
        <text>L-glutaminyl-[peptide chain release factor] + S-adenosyl-L-methionine = N(5)-methyl-L-glutaminyl-[peptide chain release factor] + S-adenosyl-L-homocysteine + H(+)</text>
        <dbReference type="Rhea" id="RHEA:42896"/>
        <dbReference type="Rhea" id="RHEA-COMP:10271"/>
        <dbReference type="Rhea" id="RHEA-COMP:10272"/>
        <dbReference type="ChEBI" id="CHEBI:15378"/>
        <dbReference type="ChEBI" id="CHEBI:30011"/>
        <dbReference type="ChEBI" id="CHEBI:57856"/>
        <dbReference type="ChEBI" id="CHEBI:59789"/>
        <dbReference type="ChEBI" id="CHEBI:61891"/>
        <dbReference type="EC" id="2.1.1.297"/>
    </reaction>
</comment>
<dbReference type="RefSeq" id="WP_117522219.1">
    <property type="nucleotide sequence ID" value="NZ_QVEU01000009.1"/>
</dbReference>
<keyword evidence="8" id="KW-1185">Reference proteome</keyword>
<dbReference type="Gene3D" id="1.10.8.10">
    <property type="entry name" value="DNA helicase RuvA subunit, C-terminal domain"/>
    <property type="match status" value="1"/>
</dbReference>
<dbReference type="OrthoDB" id="9784805at2"/>
<comment type="similarity">
    <text evidence="5">Belongs to the protein N5-glutamine methyltransferase family. PrmC subfamily.</text>
</comment>
<feature type="binding site" evidence="5">
    <location>
        <begin position="171"/>
        <end position="174"/>
    </location>
    <ligand>
        <name>substrate</name>
    </ligand>
</feature>
<keyword evidence="2 5" id="KW-0808">Transferase</keyword>
<dbReference type="SUPFAM" id="SSF53335">
    <property type="entry name" value="S-adenosyl-L-methionine-dependent methyltransferases"/>
    <property type="match status" value="1"/>
</dbReference>
<feature type="domain" description="Methyltransferase small" evidence="6">
    <location>
        <begin position="85"/>
        <end position="179"/>
    </location>
</feature>
<accession>A0A3E2TFR2</accession>
<evidence type="ECO:0000313" key="8">
    <source>
        <dbReference type="Proteomes" id="UP000261011"/>
    </source>
</evidence>
<gene>
    <name evidence="5 7" type="primary">prmC</name>
    <name evidence="7" type="ORF">DXA39_08135</name>
</gene>
<dbReference type="InterPro" id="IPR002052">
    <property type="entry name" value="DNA_methylase_N6_adenine_CS"/>
</dbReference>
<dbReference type="NCBIfam" id="TIGR00536">
    <property type="entry name" value="hemK_fam"/>
    <property type="match status" value="1"/>
</dbReference>
<reference evidence="7 8" key="1">
    <citation type="submission" date="2018-08" db="EMBL/GenBank/DDBJ databases">
        <title>A genome reference for cultivated species of the human gut microbiota.</title>
        <authorList>
            <person name="Zou Y."/>
            <person name="Xue W."/>
            <person name="Luo G."/>
        </authorList>
    </citation>
    <scope>NUCLEOTIDE SEQUENCE [LARGE SCALE GENOMIC DNA]</scope>
    <source>
        <strain evidence="7 8">OF01-3</strain>
    </source>
</reference>
<feature type="binding site" evidence="5">
    <location>
        <begin position="106"/>
        <end position="110"/>
    </location>
    <ligand>
        <name>S-adenosyl-L-methionine</name>
        <dbReference type="ChEBI" id="CHEBI:59789"/>
    </ligand>
</feature>
<evidence type="ECO:0000259" key="6">
    <source>
        <dbReference type="Pfam" id="PF05175"/>
    </source>
</evidence>
<sequence>MKIKNIIDKKNEDLIIALSYVLEKPKSYIFLNANKDLSKENTKKILDIENKLNENYPLQYALGKWDFYNINLIVDERALIPRFETEIIVDYLIKSNFNKECILDIGAGSGAISLSLAYNLKSSKVLGVDIEEAALSLARDNKKKIIIDNVNFIKSDLFENVDQKFDIIISNPPYINRNDYESLDKKLYYEPKSALYGGYDGLYFYRAIIKDASLYLNEKGHLIFEIGYDQKEEVNKLLIKSDFKNIINLKDFNGFDRFIIAEKG</sequence>
<comment type="caution">
    <text evidence="5">Lacks conserved residue(s) required for the propagation of feature annotation.</text>
</comment>
<evidence type="ECO:0000256" key="1">
    <source>
        <dbReference type="ARBA" id="ARBA00022603"/>
    </source>
</evidence>
<evidence type="ECO:0000256" key="2">
    <source>
        <dbReference type="ARBA" id="ARBA00022679"/>
    </source>
</evidence>
<dbReference type="InterPro" id="IPR004556">
    <property type="entry name" value="HemK-like"/>
</dbReference>
<name>A0A3E2TFR2_9FIRM</name>
<dbReference type="PROSITE" id="PS00092">
    <property type="entry name" value="N6_MTASE"/>
    <property type="match status" value="1"/>
</dbReference>
<keyword evidence="3 5" id="KW-0949">S-adenosyl-L-methionine</keyword>
<dbReference type="HAMAP" id="MF_02126">
    <property type="entry name" value="RF_methyltr_PrmC"/>
    <property type="match status" value="1"/>
</dbReference>
<dbReference type="Proteomes" id="UP000261011">
    <property type="component" value="Unassembled WGS sequence"/>
</dbReference>
<evidence type="ECO:0000256" key="4">
    <source>
        <dbReference type="ARBA" id="ARBA00048391"/>
    </source>
</evidence>
<dbReference type="InterPro" id="IPR019874">
    <property type="entry name" value="RF_methyltr_PrmC"/>
</dbReference>
<dbReference type="InterPro" id="IPR029063">
    <property type="entry name" value="SAM-dependent_MTases_sf"/>
</dbReference>
<dbReference type="InterPro" id="IPR007848">
    <property type="entry name" value="Small_mtfrase_dom"/>
</dbReference>
<comment type="function">
    <text evidence="5">Methylates the class 1 translation termination release factors RF1/PrfA and RF2/PrfB on the glutamine residue of the universally conserved GGQ motif.</text>
</comment>
<evidence type="ECO:0000256" key="5">
    <source>
        <dbReference type="HAMAP-Rule" id="MF_02126"/>
    </source>
</evidence>
<dbReference type="EC" id="2.1.1.297" evidence="5"/>
<dbReference type="GO" id="GO:0032259">
    <property type="term" value="P:methylation"/>
    <property type="evidence" value="ECO:0007669"/>
    <property type="project" value="UniProtKB-KW"/>
</dbReference>
<dbReference type="AlphaFoldDB" id="A0A3E2TFR2"/>
<dbReference type="GO" id="GO:0102559">
    <property type="term" value="F:peptide chain release factor N(5)-glutamine methyltransferase activity"/>
    <property type="evidence" value="ECO:0007669"/>
    <property type="project" value="UniProtKB-EC"/>
</dbReference>
<dbReference type="CDD" id="cd02440">
    <property type="entry name" value="AdoMet_MTases"/>
    <property type="match status" value="1"/>
</dbReference>
<dbReference type="Gene3D" id="3.40.50.150">
    <property type="entry name" value="Vaccinia Virus protein VP39"/>
    <property type="match status" value="1"/>
</dbReference>
<dbReference type="PANTHER" id="PTHR18895:SF74">
    <property type="entry name" value="MTRF1L RELEASE FACTOR GLUTAMINE METHYLTRANSFERASE"/>
    <property type="match status" value="1"/>
</dbReference>
<comment type="caution">
    <text evidence="7">The sequence shown here is derived from an EMBL/GenBank/DDBJ whole genome shotgun (WGS) entry which is preliminary data.</text>
</comment>
<dbReference type="NCBIfam" id="TIGR03534">
    <property type="entry name" value="RF_mod_PrmC"/>
    <property type="match status" value="1"/>
</dbReference>